<dbReference type="Pfam" id="PF12224">
    <property type="entry name" value="Amidoligase_2"/>
    <property type="match status" value="1"/>
</dbReference>
<keyword evidence="2" id="KW-1185">Reference proteome</keyword>
<name>A0ABR1T4P4_9PEZI</name>
<evidence type="ECO:0000313" key="2">
    <source>
        <dbReference type="Proteomes" id="UP001480595"/>
    </source>
</evidence>
<dbReference type="PANTHER" id="PTHR36847">
    <property type="entry name" value="AMIDOLIGASE ENZYME"/>
    <property type="match status" value="1"/>
</dbReference>
<dbReference type="Proteomes" id="UP001480595">
    <property type="component" value="Unassembled WGS sequence"/>
</dbReference>
<organism evidence="1 2">
    <name type="scientific">Apiospora phragmitis</name>
    <dbReference type="NCBI Taxonomy" id="2905665"/>
    <lineage>
        <taxon>Eukaryota</taxon>
        <taxon>Fungi</taxon>
        <taxon>Dikarya</taxon>
        <taxon>Ascomycota</taxon>
        <taxon>Pezizomycotina</taxon>
        <taxon>Sordariomycetes</taxon>
        <taxon>Xylariomycetidae</taxon>
        <taxon>Amphisphaeriales</taxon>
        <taxon>Apiosporaceae</taxon>
        <taxon>Apiospora</taxon>
    </lineage>
</organism>
<gene>
    <name evidence="1" type="ORF">PG994_014023</name>
</gene>
<evidence type="ECO:0000313" key="1">
    <source>
        <dbReference type="EMBL" id="KAK8041016.1"/>
    </source>
</evidence>
<dbReference type="EMBL" id="JAQQWL010000015">
    <property type="protein sequence ID" value="KAK8041016.1"/>
    <property type="molecule type" value="Genomic_DNA"/>
</dbReference>
<reference evidence="1 2" key="1">
    <citation type="submission" date="2023-01" db="EMBL/GenBank/DDBJ databases">
        <title>Analysis of 21 Apiospora genomes using comparative genomics revels a genus with tremendous synthesis potential of carbohydrate active enzymes and secondary metabolites.</title>
        <authorList>
            <person name="Sorensen T."/>
        </authorList>
    </citation>
    <scope>NUCLEOTIDE SEQUENCE [LARGE SCALE GENOMIC DNA]</scope>
    <source>
        <strain evidence="1 2">CBS 135458</strain>
    </source>
</reference>
<protein>
    <recommendedName>
        <fullName evidence="3">Amidoligase enzyme-domain-containing protein</fullName>
    </recommendedName>
</protein>
<dbReference type="PANTHER" id="PTHR36847:SF1">
    <property type="entry name" value="AMIDOLIGASE ENZYME"/>
    <property type="match status" value="1"/>
</dbReference>
<dbReference type="RefSeq" id="XP_066708561.1">
    <property type="nucleotide sequence ID" value="XM_066865432.1"/>
</dbReference>
<accession>A0ABR1T4P4</accession>
<dbReference type="InterPro" id="IPR022025">
    <property type="entry name" value="Amidoligase_2"/>
</dbReference>
<sequence length="419" mass="47735">MADPTARGTLGFDFKFFATSILQWTVEKIRAQAQRSGFSSKITGQETVDELKGMYPGCVVVGADVPFKKQYFLLQQLVDYLRQKGLHVNDIDQEMIPRVPQDPALRQQQTRFVGNATDARFHRWSVTDDDTVNMKGTFDPRRHQPRDTYLESEMKGCSGVEIVSPALTDTPESYQEVARVFNMVKNLYFLHVNESCGLHVHVAFGPHTITMEPLRKIACLLFTLDPFIATLHPEHRTGGNPNCPSIRKYSNAARGWTFKDAVKDLNRIRMGEDDEYDPLYYQMGHKAGGNLEWVPIPDALDEIKACKKPEEVAWLLQCEARANYNFCPFHNGTLNPTIEFREHAMTGDVARVIAWGRFCVALVRYAALEMSDGDLEEIVEICHDAESEEEDSKFKLWELFEFMDLQDSAVDLRVSRPPA</sequence>
<comment type="caution">
    <text evidence="1">The sequence shown here is derived from an EMBL/GenBank/DDBJ whole genome shotgun (WGS) entry which is preliminary data.</text>
</comment>
<proteinExistence type="predicted"/>
<evidence type="ECO:0008006" key="3">
    <source>
        <dbReference type="Google" id="ProtNLM"/>
    </source>
</evidence>
<dbReference type="GeneID" id="92098495"/>